<feature type="compositionally biased region" description="Polar residues" evidence="7">
    <location>
        <begin position="143"/>
        <end position="154"/>
    </location>
</feature>
<evidence type="ECO:0000313" key="9">
    <source>
        <dbReference type="Proteomes" id="UP001232148"/>
    </source>
</evidence>
<keyword evidence="2" id="KW-0862">Zinc</keyword>
<gene>
    <name evidence="8" type="ORF">LX32DRAFT_101742</name>
</gene>
<accession>A0AAD9HAJ0</accession>
<dbReference type="PANTHER" id="PTHR31313:SF81">
    <property type="entry name" value="TY1 ENHANCER ACTIVATOR"/>
    <property type="match status" value="1"/>
</dbReference>
<evidence type="ECO:0000313" key="8">
    <source>
        <dbReference type="EMBL" id="KAK2024409.1"/>
    </source>
</evidence>
<evidence type="ECO:0008006" key="10">
    <source>
        <dbReference type="Google" id="ProtNLM"/>
    </source>
</evidence>
<keyword evidence="6" id="KW-0539">Nucleus</keyword>
<evidence type="ECO:0000256" key="4">
    <source>
        <dbReference type="ARBA" id="ARBA00023125"/>
    </source>
</evidence>
<protein>
    <recommendedName>
        <fullName evidence="10">C6 transcription factor</fullName>
    </recommendedName>
</protein>
<dbReference type="InterPro" id="IPR051615">
    <property type="entry name" value="Transcr_Regulatory_Elem"/>
</dbReference>
<dbReference type="AlphaFoldDB" id="A0AAD9HAJ0"/>
<feature type="region of interest" description="Disordered" evidence="7">
    <location>
        <begin position="143"/>
        <end position="177"/>
    </location>
</feature>
<keyword evidence="1" id="KW-0479">Metal-binding</keyword>
<dbReference type="GO" id="GO:0046872">
    <property type="term" value="F:metal ion binding"/>
    <property type="evidence" value="ECO:0007669"/>
    <property type="project" value="UniProtKB-KW"/>
</dbReference>
<evidence type="ECO:0000256" key="7">
    <source>
        <dbReference type="SAM" id="MobiDB-lite"/>
    </source>
</evidence>
<sequence length="256" mass="27983">MPLATFAHPCCSAFYHSTRICLNLPFITSVRQIPAVPDGETEDLTNPIVKSFKICQSSAQSIVDVLQRFRAQHTLRNTPLNFIGATIVATNAVLATTRRQGSPPSSMKDTLLPFLDGALEEMCVSWKLAGEARQKVRNAFNLTAQQRQHPQSPVRNRHPDRGGGAAYDQPPVANPVEAQVGADPSFAAAAQQKPLAGPPGSKFASPEQSVWDPLSLLDSEAAYWGNYRNDMFGGWDPELVNDVANVDWLNQPHLPE</sequence>
<evidence type="ECO:0000256" key="5">
    <source>
        <dbReference type="ARBA" id="ARBA00023163"/>
    </source>
</evidence>
<keyword evidence="4" id="KW-0238">DNA-binding</keyword>
<reference evidence="8" key="1">
    <citation type="submission" date="2021-06" db="EMBL/GenBank/DDBJ databases">
        <title>Comparative genomics, transcriptomics and evolutionary studies reveal genomic signatures of adaptation to plant cell wall in hemibiotrophic fungi.</title>
        <authorList>
            <consortium name="DOE Joint Genome Institute"/>
            <person name="Baroncelli R."/>
            <person name="Diaz J.F."/>
            <person name="Benocci T."/>
            <person name="Peng M."/>
            <person name="Battaglia E."/>
            <person name="Haridas S."/>
            <person name="Andreopoulos W."/>
            <person name="Labutti K."/>
            <person name="Pangilinan J."/>
            <person name="Floch G.L."/>
            <person name="Makela M.R."/>
            <person name="Henrissat B."/>
            <person name="Grigoriev I.V."/>
            <person name="Crouch J.A."/>
            <person name="De Vries R.P."/>
            <person name="Sukno S.A."/>
            <person name="Thon M.R."/>
        </authorList>
    </citation>
    <scope>NUCLEOTIDE SEQUENCE</scope>
    <source>
        <strain evidence="8">MAFF235873</strain>
    </source>
</reference>
<dbReference type="PANTHER" id="PTHR31313">
    <property type="entry name" value="TY1 ENHANCER ACTIVATOR"/>
    <property type="match status" value="1"/>
</dbReference>
<keyword evidence="3" id="KW-0805">Transcription regulation</keyword>
<keyword evidence="5" id="KW-0804">Transcription</keyword>
<evidence type="ECO:0000256" key="3">
    <source>
        <dbReference type="ARBA" id="ARBA00023015"/>
    </source>
</evidence>
<dbReference type="CDD" id="cd12148">
    <property type="entry name" value="fungal_TF_MHR"/>
    <property type="match status" value="1"/>
</dbReference>
<evidence type="ECO:0000256" key="1">
    <source>
        <dbReference type="ARBA" id="ARBA00022723"/>
    </source>
</evidence>
<organism evidence="8 9">
    <name type="scientific">Colletotrichum zoysiae</name>
    <dbReference type="NCBI Taxonomy" id="1216348"/>
    <lineage>
        <taxon>Eukaryota</taxon>
        <taxon>Fungi</taxon>
        <taxon>Dikarya</taxon>
        <taxon>Ascomycota</taxon>
        <taxon>Pezizomycotina</taxon>
        <taxon>Sordariomycetes</taxon>
        <taxon>Hypocreomycetidae</taxon>
        <taxon>Glomerellales</taxon>
        <taxon>Glomerellaceae</taxon>
        <taxon>Colletotrichum</taxon>
        <taxon>Colletotrichum graminicola species complex</taxon>
    </lineage>
</organism>
<dbReference type="EMBL" id="MU842966">
    <property type="protein sequence ID" value="KAK2024409.1"/>
    <property type="molecule type" value="Genomic_DNA"/>
</dbReference>
<name>A0AAD9HAJ0_9PEZI</name>
<keyword evidence="9" id="KW-1185">Reference proteome</keyword>
<dbReference type="Proteomes" id="UP001232148">
    <property type="component" value="Unassembled WGS sequence"/>
</dbReference>
<evidence type="ECO:0000256" key="2">
    <source>
        <dbReference type="ARBA" id="ARBA00022833"/>
    </source>
</evidence>
<proteinExistence type="predicted"/>
<comment type="caution">
    <text evidence="8">The sequence shown here is derived from an EMBL/GenBank/DDBJ whole genome shotgun (WGS) entry which is preliminary data.</text>
</comment>
<dbReference type="GO" id="GO:0003677">
    <property type="term" value="F:DNA binding"/>
    <property type="evidence" value="ECO:0007669"/>
    <property type="project" value="UniProtKB-KW"/>
</dbReference>
<evidence type="ECO:0000256" key="6">
    <source>
        <dbReference type="ARBA" id="ARBA00023242"/>
    </source>
</evidence>